<accession>A0AC60NRX0</accession>
<dbReference type="Proteomes" id="UP000805193">
    <property type="component" value="Unassembled WGS sequence"/>
</dbReference>
<name>A0AC60NRX0_IXOPE</name>
<sequence length="219" mass="23774">MLLFHFQIKVDEHGKIVDAKFKTFGCGSAIASSSLATEWIKGKNSGFIGTIPDEYAALDDLVESSCERRSYWSSTPTDSSVATTTGASSEPTDTGWAPQCLLEKMRAIAPKLRRCRPDVPCEARQTGTVPQCAMEVLAANAPKFRSQRLRAGSAKEAVELPTKKHRKSAASPDRQAADLSVDSETDESTTRTLETLATDSAGSTLRDDMNRLRRGDSLT</sequence>
<comment type="caution">
    <text evidence="1">The sequence shown here is derived from an EMBL/GenBank/DDBJ whole genome shotgun (WGS) entry which is preliminary data.</text>
</comment>
<gene>
    <name evidence="1" type="ORF">HPB47_013041</name>
</gene>
<dbReference type="EMBL" id="JABSTQ010011586">
    <property type="protein sequence ID" value="KAG0409852.1"/>
    <property type="molecule type" value="Genomic_DNA"/>
</dbReference>
<organism evidence="1 2">
    <name type="scientific">Ixodes persulcatus</name>
    <name type="common">Taiga tick</name>
    <dbReference type="NCBI Taxonomy" id="34615"/>
    <lineage>
        <taxon>Eukaryota</taxon>
        <taxon>Metazoa</taxon>
        <taxon>Ecdysozoa</taxon>
        <taxon>Arthropoda</taxon>
        <taxon>Chelicerata</taxon>
        <taxon>Arachnida</taxon>
        <taxon>Acari</taxon>
        <taxon>Parasitiformes</taxon>
        <taxon>Ixodida</taxon>
        <taxon>Ixodoidea</taxon>
        <taxon>Ixodidae</taxon>
        <taxon>Ixodinae</taxon>
        <taxon>Ixodes</taxon>
    </lineage>
</organism>
<reference evidence="1 2" key="1">
    <citation type="journal article" date="2020" name="Cell">
        <title>Large-Scale Comparative Analyses of Tick Genomes Elucidate Their Genetic Diversity and Vector Capacities.</title>
        <authorList>
            <consortium name="Tick Genome and Microbiome Consortium (TIGMIC)"/>
            <person name="Jia N."/>
            <person name="Wang J."/>
            <person name="Shi W."/>
            <person name="Du L."/>
            <person name="Sun Y."/>
            <person name="Zhan W."/>
            <person name="Jiang J.F."/>
            <person name="Wang Q."/>
            <person name="Zhang B."/>
            <person name="Ji P."/>
            <person name="Bell-Sakyi L."/>
            <person name="Cui X.M."/>
            <person name="Yuan T.T."/>
            <person name="Jiang B.G."/>
            <person name="Yang W.F."/>
            <person name="Lam T.T."/>
            <person name="Chang Q.C."/>
            <person name="Ding S.J."/>
            <person name="Wang X.J."/>
            <person name="Zhu J.G."/>
            <person name="Ruan X.D."/>
            <person name="Zhao L."/>
            <person name="Wei J.T."/>
            <person name="Ye R.Z."/>
            <person name="Que T.C."/>
            <person name="Du C.H."/>
            <person name="Zhou Y.H."/>
            <person name="Cheng J.X."/>
            <person name="Dai P.F."/>
            <person name="Guo W.B."/>
            <person name="Han X.H."/>
            <person name="Huang E.J."/>
            <person name="Li L.F."/>
            <person name="Wei W."/>
            <person name="Gao Y.C."/>
            <person name="Liu J.Z."/>
            <person name="Shao H.Z."/>
            <person name="Wang X."/>
            <person name="Wang C.C."/>
            <person name="Yang T.C."/>
            <person name="Huo Q.B."/>
            <person name="Li W."/>
            <person name="Chen H.Y."/>
            <person name="Chen S.E."/>
            <person name="Zhou L.G."/>
            <person name="Ni X.B."/>
            <person name="Tian J.H."/>
            <person name="Sheng Y."/>
            <person name="Liu T."/>
            <person name="Pan Y.S."/>
            <person name="Xia L.Y."/>
            <person name="Li J."/>
            <person name="Zhao F."/>
            <person name="Cao W.C."/>
        </authorList>
    </citation>
    <scope>NUCLEOTIDE SEQUENCE [LARGE SCALE GENOMIC DNA]</scope>
    <source>
        <strain evidence="1">Iper-2018</strain>
    </source>
</reference>
<evidence type="ECO:0000313" key="2">
    <source>
        <dbReference type="Proteomes" id="UP000805193"/>
    </source>
</evidence>
<evidence type="ECO:0000313" key="1">
    <source>
        <dbReference type="EMBL" id="KAG0409852.1"/>
    </source>
</evidence>
<proteinExistence type="predicted"/>
<protein>
    <submittedName>
        <fullName evidence="1">Uncharacterized protein</fullName>
    </submittedName>
</protein>
<keyword evidence="2" id="KW-1185">Reference proteome</keyword>